<dbReference type="OrthoDB" id="441971at2759"/>
<evidence type="ECO:0000313" key="2">
    <source>
        <dbReference type="Proteomes" id="UP000002358"/>
    </source>
</evidence>
<sequence>MNSIQAKYRSKYYYDKKLNVKHFIEGELVYVLKEPQKGKHDRDYEGPYEIIGIDYKTKNIKLKNGDIIKITIMDKIKRCTALKDSPPCPQSILQHTERCISINGKYCE</sequence>
<dbReference type="AlphaFoldDB" id="A0A7M7QB63"/>
<dbReference type="KEGG" id="nvi:103315780"/>
<dbReference type="CTD" id="9553"/>
<evidence type="ECO:0000313" key="1">
    <source>
        <dbReference type="EnsemblMetazoa" id="XP_031783935"/>
    </source>
</evidence>
<reference evidence="1" key="1">
    <citation type="submission" date="2021-01" db="UniProtKB">
        <authorList>
            <consortium name="EnsemblMetazoa"/>
        </authorList>
    </citation>
    <scope>IDENTIFICATION</scope>
</reference>
<name>A0A7M7QB63_NASVI</name>
<dbReference type="EnsemblMetazoa" id="XM_031928075">
    <property type="protein sequence ID" value="XP_031783935"/>
    <property type="gene ID" value="LOC103315780"/>
</dbReference>
<organism evidence="1 2">
    <name type="scientific">Nasonia vitripennis</name>
    <name type="common">Parasitic wasp</name>
    <dbReference type="NCBI Taxonomy" id="7425"/>
    <lineage>
        <taxon>Eukaryota</taxon>
        <taxon>Metazoa</taxon>
        <taxon>Ecdysozoa</taxon>
        <taxon>Arthropoda</taxon>
        <taxon>Hexapoda</taxon>
        <taxon>Insecta</taxon>
        <taxon>Pterygota</taxon>
        <taxon>Neoptera</taxon>
        <taxon>Endopterygota</taxon>
        <taxon>Hymenoptera</taxon>
        <taxon>Apocrita</taxon>
        <taxon>Proctotrupomorpha</taxon>
        <taxon>Chalcidoidea</taxon>
        <taxon>Pteromalidae</taxon>
        <taxon>Pteromalinae</taxon>
        <taxon>Nasonia</taxon>
    </lineage>
</organism>
<protein>
    <submittedName>
        <fullName evidence="1">Uncharacterized protein</fullName>
    </submittedName>
</protein>
<accession>A0A7M7QB63</accession>
<dbReference type="GeneID" id="103315780"/>
<dbReference type="RefSeq" id="XP_031783935.1">
    <property type="nucleotide sequence ID" value="XM_031928075.2"/>
</dbReference>
<dbReference type="Proteomes" id="UP000002358">
    <property type="component" value="Unassembled WGS sequence"/>
</dbReference>
<proteinExistence type="predicted"/>
<keyword evidence="2" id="KW-1185">Reference proteome</keyword>
<dbReference type="InParanoid" id="A0A7M7QB63"/>